<dbReference type="InterPro" id="IPR036188">
    <property type="entry name" value="FAD/NAD-bd_sf"/>
</dbReference>
<evidence type="ECO:0000259" key="8">
    <source>
        <dbReference type="Pfam" id="PF01494"/>
    </source>
</evidence>
<proteinExistence type="inferred from homology"/>
<accession>A0AAE0WY90</accession>
<evidence type="ECO:0000313" key="10">
    <source>
        <dbReference type="Proteomes" id="UP001274830"/>
    </source>
</evidence>
<comment type="cofactor">
    <cofactor evidence="1">
        <name>FAD</name>
        <dbReference type="ChEBI" id="CHEBI:57692"/>
    </cofactor>
</comment>
<dbReference type="PRINTS" id="PR00420">
    <property type="entry name" value="RNGMNOXGNASE"/>
</dbReference>
<keyword evidence="4" id="KW-0274">FAD</keyword>
<feature type="domain" description="FAD-binding" evidence="8">
    <location>
        <begin position="21"/>
        <end position="371"/>
    </location>
</feature>
<keyword evidence="6" id="KW-0503">Monooxygenase</keyword>
<evidence type="ECO:0000256" key="6">
    <source>
        <dbReference type="ARBA" id="ARBA00023033"/>
    </source>
</evidence>
<evidence type="ECO:0000256" key="7">
    <source>
        <dbReference type="SAM" id="MobiDB-lite"/>
    </source>
</evidence>
<comment type="similarity">
    <text evidence="2">Belongs to the paxM FAD-dependent monooxygenase family.</text>
</comment>
<dbReference type="Pfam" id="PF01494">
    <property type="entry name" value="FAD_binding_3"/>
    <property type="match status" value="1"/>
</dbReference>
<dbReference type="InterPro" id="IPR050493">
    <property type="entry name" value="FAD-dep_Monooxygenase_BioMet"/>
</dbReference>
<comment type="caution">
    <text evidence="9">The sequence shown here is derived from an EMBL/GenBank/DDBJ whole genome shotgun (WGS) entry which is preliminary data.</text>
</comment>
<evidence type="ECO:0000256" key="5">
    <source>
        <dbReference type="ARBA" id="ARBA00023002"/>
    </source>
</evidence>
<dbReference type="GO" id="GO:0071949">
    <property type="term" value="F:FAD binding"/>
    <property type="evidence" value="ECO:0007669"/>
    <property type="project" value="InterPro"/>
</dbReference>
<gene>
    <name evidence="9" type="ORF">LTR78_000626</name>
</gene>
<organism evidence="9 10">
    <name type="scientific">Recurvomyces mirabilis</name>
    <dbReference type="NCBI Taxonomy" id="574656"/>
    <lineage>
        <taxon>Eukaryota</taxon>
        <taxon>Fungi</taxon>
        <taxon>Dikarya</taxon>
        <taxon>Ascomycota</taxon>
        <taxon>Pezizomycotina</taxon>
        <taxon>Dothideomycetes</taxon>
        <taxon>Dothideomycetidae</taxon>
        <taxon>Mycosphaerellales</taxon>
        <taxon>Teratosphaeriaceae</taxon>
        <taxon>Recurvomyces</taxon>
    </lineage>
</organism>
<evidence type="ECO:0000256" key="3">
    <source>
        <dbReference type="ARBA" id="ARBA00022630"/>
    </source>
</evidence>
<keyword evidence="5" id="KW-0560">Oxidoreductase</keyword>
<sequence>MAPQQQNPQGPLNMSPPRPEISILISGAGIGGLMTALELHRYGFQHIRILERNPHNSHLGDSFTIGPTAVQAFRNWPWMQQRSAEIGYEPLAAMHTCTGERLKGPMEFGELMGGKGGKGGELGGKQTDLVPKVYRHTRPKFHGMLLEQLESVGIAVEYGKAVASYFEDANGGKGGVVLQDGEKITADLVVAADGINTNSQELITGHPVPARPSGSAIWRVAFPVEIAMEDPAVAERFRLMEDGRSVIELWFGPGMHGVFWRSEDQMSWAITHPDEGTAAESWLHRSSPEEVLKFTAKIPGWPEVADRVIKLTPPDQLVHWQLKWRDPQPKSTSPAGRVVQLGDAAHTFLPTSGSGGTQAMEDAVSLATCLSLAKDPAKIPEAICVHELLRFQRVSCLQAFGVKNAKDFRSAGEKPSTAKSIPGTTETATQAQGPPAPASTETPKPAAKGPPLVHVAKWMLEHDPEQYAIDNYGKALSHLTHDTEFENTNKPMNMQYRPWTIDGLLEAQRKGEPTVLDGDWS</sequence>
<feature type="region of interest" description="Disordered" evidence="7">
    <location>
        <begin position="408"/>
        <end position="450"/>
    </location>
</feature>
<dbReference type="Gene3D" id="3.50.50.60">
    <property type="entry name" value="FAD/NAD(P)-binding domain"/>
    <property type="match status" value="1"/>
</dbReference>
<reference evidence="9" key="1">
    <citation type="submission" date="2023-07" db="EMBL/GenBank/DDBJ databases">
        <title>Black Yeasts Isolated from many extreme environments.</title>
        <authorList>
            <person name="Coleine C."/>
            <person name="Stajich J.E."/>
            <person name="Selbmann L."/>
        </authorList>
    </citation>
    <scope>NUCLEOTIDE SEQUENCE</scope>
    <source>
        <strain evidence="9">CCFEE 5485</strain>
    </source>
</reference>
<dbReference type="AlphaFoldDB" id="A0AAE0WY90"/>
<dbReference type="SUPFAM" id="SSF54373">
    <property type="entry name" value="FAD-linked reductases, C-terminal domain"/>
    <property type="match status" value="1"/>
</dbReference>
<dbReference type="PANTHER" id="PTHR13789:SF315">
    <property type="entry name" value="FAD-DEPENDENT MONOOXYGENASE MDPD"/>
    <property type="match status" value="1"/>
</dbReference>
<dbReference type="PANTHER" id="PTHR13789">
    <property type="entry name" value="MONOOXYGENASE"/>
    <property type="match status" value="1"/>
</dbReference>
<evidence type="ECO:0000256" key="1">
    <source>
        <dbReference type="ARBA" id="ARBA00001974"/>
    </source>
</evidence>
<name>A0AAE0WY90_9PEZI</name>
<dbReference type="InterPro" id="IPR002938">
    <property type="entry name" value="FAD-bd"/>
</dbReference>
<dbReference type="GO" id="GO:0004497">
    <property type="term" value="F:monooxygenase activity"/>
    <property type="evidence" value="ECO:0007669"/>
    <property type="project" value="UniProtKB-KW"/>
</dbReference>
<evidence type="ECO:0000256" key="2">
    <source>
        <dbReference type="ARBA" id="ARBA00007992"/>
    </source>
</evidence>
<evidence type="ECO:0000256" key="4">
    <source>
        <dbReference type="ARBA" id="ARBA00022827"/>
    </source>
</evidence>
<keyword evidence="10" id="KW-1185">Reference proteome</keyword>
<dbReference type="EMBL" id="JAUTXT010000001">
    <property type="protein sequence ID" value="KAK3680248.1"/>
    <property type="molecule type" value="Genomic_DNA"/>
</dbReference>
<dbReference type="Proteomes" id="UP001274830">
    <property type="component" value="Unassembled WGS sequence"/>
</dbReference>
<protein>
    <recommendedName>
        <fullName evidence="8">FAD-binding domain-containing protein</fullName>
    </recommendedName>
</protein>
<evidence type="ECO:0000313" key="9">
    <source>
        <dbReference type="EMBL" id="KAK3680248.1"/>
    </source>
</evidence>
<feature type="compositionally biased region" description="Low complexity" evidence="7">
    <location>
        <begin position="422"/>
        <end position="433"/>
    </location>
</feature>
<keyword evidence="3" id="KW-0285">Flavoprotein</keyword>
<dbReference type="SUPFAM" id="SSF51905">
    <property type="entry name" value="FAD/NAD(P)-binding domain"/>
    <property type="match status" value="1"/>
</dbReference>